<evidence type="ECO:0000256" key="8">
    <source>
        <dbReference type="ARBA" id="ARBA00022840"/>
    </source>
</evidence>
<evidence type="ECO:0000256" key="5">
    <source>
        <dbReference type="ARBA" id="ARBA00022598"/>
    </source>
</evidence>
<feature type="binding site" evidence="9">
    <location>
        <position position="89"/>
    </location>
    <ligand>
        <name>L-citrulline</name>
        <dbReference type="ChEBI" id="CHEBI:57743"/>
    </ligand>
</feature>
<dbReference type="GO" id="GO:0000053">
    <property type="term" value="P:argininosuccinate metabolic process"/>
    <property type="evidence" value="ECO:0007669"/>
    <property type="project" value="TreeGrafter"/>
</dbReference>
<keyword evidence="4 9" id="KW-0055">Arginine biosynthesis</keyword>
<comment type="similarity">
    <text evidence="9">Belongs to the argininosuccinate synthase family. Type 1 subfamily.</text>
</comment>
<dbReference type="InterPro" id="IPR018223">
    <property type="entry name" value="Arginosuc_synth_CS"/>
</dbReference>
<protein>
    <recommendedName>
        <fullName evidence="3 9">Argininosuccinate synthase</fullName>
        <ecNumber evidence="3 9">6.3.4.5</ecNumber>
    </recommendedName>
    <alternativeName>
        <fullName evidence="9">Citrulline--aspartate ligase</fullName>
    </alternativeName>
</protein>
<dbReference type="GO" id="GO:0006526">
    <property type="term" value="P:L-arginine biosynthetic process"/>
    <property type="evidence" value="ECO:0007669"/>
    <property type="project" value="UniProtKB-UniRule"/>
</dbReference>
<feature type="binding site" evidence="9">
    <location>
        <position position="125"/>
    </location>
    <ligand>
        <name>L-citrulline</name>
        <dbReference type="ChEBI" id="CHEBI:57743"/>
    </ligand>
</feature>
<dbReference type="EMBL" id="CP013015">
    <property type="protein sequence ID" value="AMM40486.1"/>
    <property type="molecule type" value="Genomic_DNA"/>
</dbReference>
<feature type="domain" description="Arginosuccinate synthase-like N-terminal" evidence="10">
    <location>
        <begin position="7"/>
        <end position="168"/>
    </location>
</feature>
<dbReference type="Gene3D" id="3.40.50.620">
    <property type="entry name" value="HUPs"/>
    <property type="match status" value="1"/>
</dbReference>
<dbReference type="InterPro" id="IPR048268">
    <property type="entry name" value="Arginosuc_syn_C"/>
</dbReference>
<dbReference type="FunFam" id="3.90.1260.10:FF:000007">
    <property type="entry name" value="Argininosuccinate synthase"/>
    <property type="match status" value="1"/>
</dbReference>
<feature type="binding site" evidence="9">
    <location>
        <position position="125"/>
    </location>
    <ligand>
        <name>L-aspartate</name>
        <dbReference type="ChEBI" id="CHEBI:29991"/>
    </ligand>
</feature>
<dbReference type="Gene3D" id="1.20.5.470">
    <property type="entry name" value="Single helix bin"/>
    <property type="match status" value="1"/>
</dbReference>
<dbReference type="HAMAP" id="MF_00005">
    <property type="entry name" value="Arg_succ_synth_type1"/>
    <property type="match status" value="1"/>
</dbReference>
<reference evidence="12 13" key="1">
    <citation type="submission" date="2015-10" db="EMBL/GenBank/DDBJ databases">
        <title>Candidatus Desulfofervidus auxilii, a hydrogenotrophic sulfate-reducing bacterium involved in the thermophilic anaerobic oxidation of methane.</title>
        <authorList>
            <person name="Krukenberg V."/>
            <person name="Richter M."/>
            <person name="Wegener G."/>
        </authorList>
    </citation>
    <scope>NUCLEOTIDE SEQUENCE [LARGE SCALE GENOMIC DNA]</scope>
    <source>
        <strain evidence="12 13">HS1</strain>
    </source>
</reference>
<feature type="binding site" evidence="9">
    <location>
        <position position="275"/>
    </location>
    <ligand>
        <name>L-citrulline</name>
        <dbReference type="ChEBI" id="CHEBI:57743"/>
    </ligand>
</feature>
<dbReference type="GO" id="GO:0004055">
    <property type="term" value="F:argininosuccinate synthase activity"/>
    <property type="evidence" value="ECO:0007669"/>
    <property type="project" value="UniProtKB-UniRule"/>
</dbReference>
<comment type="catalytic activity">
    <reaction evidence="9">
        <text>L-citrulline + L-aspartate + ATP = 2-(N(omega)-L-arginino)succinate + AMP + diphosphate + H(+)</text>
        <dbReference type="Rhea" id="RHEA:10932"/>
        <dbReference type="ChEBI" id="CHEBI:15378"/>
        <dbReference type="ChEBI" id="CHEBI:29991"/>
        <dbReference type="ChEBI" id="CHEBI:30616"/>
        <dbReference type="ChEBI" id="CHEBI:33019"/>
        <dbReference type="ChEBI" id="CHEBI:57472"/>
        <dbReference type="ChEBI" id="CHEBI:57743"/>
        <dbReference type="ChEBI" id="CHEBI:456215"/>
        <dbReference type="EC" id="6.3.4.5"/>
    </reaction>
</comment>
<evidence type="ECO:0000256" key="7">
    <source>
        <dbReference type="ARBA" id="ARBA00022741"/>
    </source>
</evidence>
<name>A0A7U4THR6_DESA2</name>
<dbReference type="NCBIfam" id="NF001770">
    <property type="entry name" value="PRK00509.1"/>
    <property type="match status" value="1"/>
</dbReference>
<gene>
    <name evidence="9" type="primary">argG</name>
    <name evidence="12" type="ORF">HS1_000681</name>
</gene>
<feature type="binding site" evidence="9">
    <location>
        <position position="178"/>
    </location>
    <ligand>
        <name>L-citrulline</name>
        <dbReference type="ChEBI" id="CHEBI:57743"/>
    </ligand>
</feature>
<dbReference type="CDD" id="cd01999">
    <property type="entry name" value="ASS"/>
    <property type="match status" value="1"/>
</dbReference>
<dbReference type="EC" id="6.3.4.5" evidence="3 9"/>
<keyword evidence="7 9" id="KW-0547">Nucleotide-binding</keyword>
<dbReference type="SUPFAM" id="SSF69864">
    <property type="entry name" value="Argininosuccinate synthetase, C-terminal domain"/>
    <property type="match status" value="1"/>
</dbReference>
<evidence type="ECO:0000256" key="2">
    <source>
        <dbReference type="ARBA" id="ARBA00011881"/>
    </source>
</evidence>
<keyword evidence="13" id="KW-1185">Reference proteome</keyword>
<evidence type="ECO:0000256" key="4">
    <source>
        <dbReference type="ARBA" id="ARBA00022571"/>
    </source>
</evidence>
<keyword evidence="5 9" id="KW-0436">Ligase</keyword>
<dbReference type="AlphaFoldDB" id="A0A7U4THR6"/>
<dbReference type="NCBIfam" id="TIGR00032">
    <property type="entry name" value="argG"/>
    <property type="match status" value="1"/>
</dbReference>
<feature type="binding site" evidence="9">
    <location>
        <position position="187"/>
    </location>
    <ligand>
        <name>L-citrulline</name>
        <dbReference type="ChEBI" id="CHEBI:57743"/>
    </ligand>
</feature>
<dbReference type="FunFam" id="3.40.50.620:FF:000019">
    <property type="entry name" value="Argininosuccinate synthase"/>
    <property type="match status" value="1"/>
</dbReference>
<feature type="binding site" evidence="9">
    <location>
        <position position="94"/>
    </location>
    <ligand>
        <name>L-citrulline</name>
        <dbReference type="ChEBI" id="CHEBI:57743"/>
    </ligand>
</feature>
<feature type="binding site" evidence="9">
    <location>
        <position position="38"/>
    </location>
    <ligand>
        <name>ATP</name>
        <dbReference type="ChEBI" id="CHEBI:30616"/>
    </ligand>
</feature>
<evidence type="ECO:0000256" key="6">
    <source>
        <dbReference type="ARBA" id="ARBA00022605"/>
    </source>
</evidence>
<dbReference type="PANTHER" id="PTHR11587">
    <property type="entry name" value="ARGININOSUCCINATE SYNTHASE"/>
    <property type="match status" value="1"/>
</dbReference>
<dbReference type="InterPro" id="IPR001518">
    <property type="entry name" value="Arginosuc_synth"/>
</dbReference>
<feature type="binding site" evidence="9">
    <location>
        <position position="121"/>
    </location>
    <ligand>
        <name>L-aspartate</name>
        <dbReference type="ChEBI" id="CHEBI:29991"/>
    </ligand>
</feature>
<dbReference type="UniPathway" id="UPA00068">
    <property type="reaction ID" value="UER00113"/>
</dbReference>
<feature type="binding site" evidence="9">
    <location>
        <position position="126"/>
    </location>
    <ligand>
        <name>L-aspartate</name>
        <dbReference type="ChEBI" id="CHEBI:29991"/>
    </ligand>
</feature>
<feature type="binding site" evidence="9">
    <location>
        <position position="263"/>
    </location>
    <ligand>
        <name>L-citrulline</name>
        <dbReference type="ChEBI" id="CHEBI:57743"/>
    </ligand>
</feature>
<dbReference type="InterPro" id="IPR048267">
    <property type="entry name" value="Arginosuc_syn_N"/>
</dbReference>
<dbReference type="Gene3D" id="3.90.1260.10">
    <property type="entry name" value="Argininosuccinate synthetase, chain A, domain 2"/>
    <property type="match status" value="1"/>
</dbReference>
<keyword evidence="8 9" id="KW-0067">ATP-binding</keyword>
<dbReference type="GO" id="GO:0000050">
    <property type="term" value="P:urea cycle"/>
    <property type="evidence" value="ECO:0007669"/>
    <property type="project" value="TreeGrafter"/>
</dbReference>
<dbReference type="PROSITE" id="PS00565">
    <property type="entry name" value="ARGININOSUCCIN_SYN_2"/>
    <property type="match status" value="1"/>
</dbReference>
<dbReference type="Proteomes" id="UP000070560">
    <property type="component" value="Chromosome"/>
</dbReference>
<evidence type="ECO:0000259" key="11">
    <source>
        <dbReference type="Pfam" id="PF20979"/>
    </source>
</evidence>
<evidence type="ECO:0000256" key="9">
    <source>
        <dbReference type="HAMAP-Rule" id="MF_00005"/>
    </source>
</evidence>
<dbReference type="SUPFAM" id="SSF52402">
    <property type="entry name" value="Adenine nucleotide alpha hydrolases-like"/>
    <property type="match status" value="1"/>
</dbReference>
<dbReference type="InterPro" id="IPR014729">
    <property type="entry name" value="Rossmann-like_a/b/a_fold"/>
</dbReference>
<evidence type="ECO:0000259" key="10">
    <source>
        <dbReference type="Pfam" id="PF00764"/>
    </source>
</evidence>
<dbReference type="PANTHER" id="PTHR11587:SF2">
    <property type="entry name" value="ARGININOSUCCINATE SYNTHASE"/>
    <property type="match status" value="1"/>
</dbReference>
<dbReference type="GO" id="GO:0005524">
    <property type="term" value="F:ATP binding"/>
    <property type="evidence" value="ECO:0007669"/>
    <property type="project" value="UniProtKB-UniRule"/>
</dbReference>
<feature type="binding site" evidence="9">
    <location>
        <begin position="11"/>
        <end position="19"/>
    </location>
    <ligand>
        <name>ATP</name>
        <dbReference type="ChEBI" id="CHEBI:30616"/>
    </ligand>
</feature>
<dbReference type="Pfam" id="PF00764">
    <property type="entry name" value="Arginosuc_synth"/>
    <property type="match status" value="1"/>
</dbReference>
<proteinExistence type="inferred from homology"/>
<dbReference type="GO" id="GO:0005737">
    <property type="term" value="C:cytoplasm"/>
    <property type="evidence" value="ECO:0007669"/>
    <property type="project" value="UniProtKB-SubCell"/>
</dbReference>
<dbReference type="Pfam" id="PF20979">
    <property type="entry name" value="Arginosuc_syn_C"/>
    <property type="match status" value="1"/>
</dbReference>
<comment type="pathway">
    <text evidence="1 9">Amino-acid biosynthesis; L-arginine biosynthesis; L-arginine from L-ornithine and carbamoyl phosphate: step 2/3.</text>
</comment>
<dbReference type="InterPro" id="IPR024074">
    <property type="entry name" value="AS_cat/multimer_dom_body"/>
</dbReference>
<comment type="subcellular location">
    <subcellularLocation>
        <location evidence="9">Cytoplasm</location>
    </subcellularLocation>
</comment>
<evidence type="ECO:0000256" key="3">
    <source>
        <dbReference type="ARBA" id="ARBA00012286"/>
    </source>
</evidence>
<comment type="subunit">
    <text evidence="2 9">Homotetramer.</text>
</comment>
<dbReference type="PROSITE" id="PS00564">
    <property type="entry name" value="ARGININOSUCCIN_SYN_1"/>
    <property type="match status" value="1"/>
</dbReference>
<accession>A0A7U4THR6</accession>
<feature type="binding site" evidence="9">
    <location>
        <position position="129"/>
    </location>
    <ligand>
        <name>L-citrulline</name>
        <dbReference type="ChEBI" id="CHEBI:57743"/>
    </ligand>
</feature>
<evidence type="ECO:0000313" key="13">
    <source>
        <dbReference type="Proteomes" id="UP000070560"/>
    </source>
</evidence>
<keyword evidence="9" id="KW-0963">Cytoplasm</keyword>
<feature type="domain" description="Arginosuccinate synthase C-terminal" evidence="11">
    <location>
        <begin position="177"/>
        <end position="395"/>
    </location>
</feature>
<keyword evidence="6 9" id="KW-0028">Amino-acid biosynthesis</keyword>
<dbReference type="RefSeq" id="WP_066060938.1">
    <property type="nucleotide sequence ID" value="NZ_CP013015.1"/>
</dbReference>
<feature type="binding site" evidence="9">
    <location>
        <position position="119"/>
    </location>
    <ligand>
        <name>ATP</name>
        <dbReference type="ChEBI" id="CHEBI:30616"/>
    </ligand>
</feature>
<dbReference type="OrthoDB" id="9801641at2"/>
<evidence type="ECO:0000256" key="1">
    <source>
        <dbReference type="ARBA" id="ARBA00004967"/>
    </source>
</evidence>
<dbReference type="InterPro" id="IPR023434">
    <property type="entry name" value="Arginosuc_synth_type_1_subfam"/>
</dbReference>
<organism evidence="12 13">
    <name type="scientific">Desulfofervidus auxilii</name>
    <dbReference type="NCBI Taxonomy" id="1621989"/>
    <lineage>
        <taxon>Bacteria</taxon>
        <taxon>Pseudomonadati</taxon>
        <taxon>Thermodesulfobacteriota</taxon>
        <taxon>Candidatus Desulfofervidia</taxon>
        <taxon>Candidatus Desulfofervidales</taxon>
        <taxon>Candidatus Desulfofervidaceae</taxon>
        <taxon>Candidatus Desulfofervidus</taxon>
    </lineage>
</organism>
<dbReference type="KEGG" id="daw:HS1_000681"/>
<evidence type="ECO:0000313" key="12">
    <source>
        <dbReference type="EMBL" id="AMM40486.1"/>
    </source>
</evidence>
<sequence>MEKGIDKIVLAYSGGLDTSVILKWLKETYNCKVIAYVADVGQGEELSGLEEKAKASGADKFYSVDLKEEFVKNYVFPAFRANAVYEAGYLLGTSLARPVIARKQIEVALEENADAVAHGATAKGNDQVRFELTYMALAPHLKIIAPWRQWEFKGRSDLIAYAQEKKIPVEATLERPYSMDRNLLHISYEGGILEDPWETPPADMFKWTISPEKAEDEPEEIIIGFEKGNPVTINGESFSPADFLDYLNKIGSRHGIGRIDIVENRFVGIKSRGVYETPGGTILNIAHRALETITMDREVMHLRDSLIPRYAELVYYGFWFAPEREALQTFMDKTQENVSGEVKLKLYKGQCMVVGRRSPYSLYFPELATFEAGESYNAKDAEGFIKLHGLRLKIWHQKGK</sequence>